<dbReference type="GO" id="GO:0022857">
    <property type="term" value="F:transmembrane transporter activity"/>
    <property type="evidence" value="ECO:0007669"/>
    <property type="project" value="InterPro"/>
</dbReference>
<evidence type="ECO:0000313" key="8">
    <source>
        <dbReference type="Proteomes" id="UP001231518"/>
    </source>
</evidence>
<dbReference type="SUPFAM" id="SSF103473">
    <property type="entry name" value="MFS general substrate transporter"/>
    <property type="match status" value="2"/>
</dbReference>
<dbReference type="EMBL" id="JARGEI010000018">
    <property type="protein sequence ID" value="KAJ8715697.1"/>
    <property type="molecule type" value="Genomic_DNA"/>
</dbReference>
<dbReference type="AlphaFoldDB" id="A0AAD8DQB8"/>
<gene>
    <name evidence="7" type="ORF">PYW07_010179</name>
</gene>
<dbReference type="InterPro" id="IPR036259">
    <property type="entry name" value="MFS_trans_sf"/>
</dbReference>
<feature type="transmembrane region" description="Helical" evidence="5">
    <location>
        <begin position="213"/>
        <end position="236"/>
    </location>
</feature>
<proteinExistence type="predicted"/>
<evidence type="ECO:0000256" key="5">
    <source>
        <dbReference type="SAM" id="Phobius"/>
    </source>
</evidence>
<keyword evidence="2 5" id="KW-0812">Transmembrane</keyword>
<feature type="transmembrane region" description="Helical" evidence="5">
    <location>
        <begin position="314"/>
        <end position="335"/>
    </location>
</feature>
<dbReference type="PROSITE" id="PS50850">
    <property type="entry name" value="MFS"/>
    <property type="match status" value="1"/>
</dbReference>
<feature type="domain" description="Major facilitator superfamily (MFS) profile" evidence="6">
    <location>
        <begin position="1"/>
        <end position="339"/>
    </location>
</feature>
<dbReference type="PANTHER" id="PTHR48021:SF47">
    <property type="entry name" value="GH17672P"/>
    <property type="match status" value="1"/>
</dbReference>
<protein>
    <recommendedName>
        <fullName evidence="6">Major facilitator superfamily (MFS) profile domain-containing protein</fullName>
    </recommendedName>
</protein>
<dbReference type="PANTHER" id="PTHR48021">
    <property type="match status" value="1"/>
</dbReference>
<evidence type="ECO:0000313" key="7">
    <source>
        <dbReference type="EMBL" id="KAJ8715697.1"/>
    </source>
</evidence>
<feature type="transmembrane region" description="Helical" evidence="5">
    <location>
        <begin position="57"/>
        <end position="79"/>
    </location>
</feature>
<evidence type="ECO:0000256" key="2">
    <source>
        <dbReference type="ARBA" id="ARBA00022692"/>
    </source>
</evidence>
<dbReference type="InterPro" id="IPR005828">
    <property type="entry name" value="MFS_sugar_transport-like"/>
</dbReference>
<dbReference type="Proteomes" id="UP001231518">
    <property type="component" value="Chromosome 24"/>
</dbReference>
<evidence type="ECO:0000256" key="3">
    <source>
        <dbReference type="ARBA" id="ARBA00022989"/>
    </source>
</evidence>
<dbReference type="GO" id="GO:0016020">
    <property type="term" value="C:membrane"/>
    <property type="evidence" value="ECO:0007669"/>
    <property type="project" value="UniProtKB-SubCell"/>
</dbReference>
<evidence type="ECO:0000256" key="1">
    <source>
        <dbReference type="ARBA" id="ARBA00004141"/>
    </source>
</evidence>
<sequence length="355" mass="38730">MGAKANASLRKQFLIAGCLYIGQLSVGFTLGWTAPVLAKLQNEEETPLDHVISDAQASWILSFIFLGTIIGPYLSAYLYNVIGRKPCLYIGGGIVMSGNDKRDEAMENLTSLGRQDDIDEVVAKANEKPKSNIDQLTEMYTIRSNRRATFIIIVLNILQQSSGVVAVGAFVTIIFDMTGSDLESHISTIIIGVTQVVSATIAPVLIDRTGRKSLLLISTAACSISLTALGTFFFLHVNDYPIAEDLQWLSLVSLMIFFIAYFAGFGIIPNTYIGEMFTDTCRGFGGTFTSTIAWVWGFGVSTAFGYMLPAWGPAAVFWIFSGACAFAFFFSALFVPETKGKSLLEIREILGKSWI</sequence>
<evidence type="ECO:0000259" key="6">
    <source>
        <dbReference type="PROSITE" id="PS50850"/>
    </source>
</evidence>
<feature type="transmembrane region" description="Helical" evidence="5">
    <location>
        <begin position="148"/>
        <end position="174"/>
    </location>
</feature>
<keyword evidence="4 5" id="KW-0472">Membrane</keyword>
<keyword evidence="3 5" id="KW-1133">Transmembrane helix</keyword>
<feature type="transmembrane region" description="Helical" evidence="5">
    <location>
        <begin position="12"/>
        <end position="37"/>
    </location>
</feature>
<feature type="transmembrane region" description="Helical" evidence="5">
    <location>
        <begin position="284"/>
        <end position="308"/>
    </location>
</feature>
<reference evidence="7" key="1">
    <citation type="submission" date="2023-03" db="EMBL/GenBank/DDBJ databases">
        <title>Chromosome-level genomes of two armyworms, Mythimna separata and Mythimna loreyi, provide insights into the biosynthesis and reception of sex pheromones.</title>
        <authorList>
            <person name="Zhao H."/>
        </authorList>
    </citation>
    <scope>NUCLEOTIDE SEQUENCE</scope>
    <source>
        <strain evidence="7">BeijingLab</strain>
        <tissue evidence="7">Pupa</tissue>
    </source>
</reference>
<comment type="caution">
    <text evidence="7">The sequence shown here is derived from an EMBL/GenBank/DDBJ whole genome shotgun (WGS) entry which is preliminary data.</text>
</comment>
<feature type="transmembrane region" description="Helical" evidence="5">
    <location>
        <begin position="186"/>
        <end position="206"/>
    </location>
</feature>
<dbReference type="Pfam" id="PF00083">
    <property type="entry name" value="Sugar_tr"/>
    <property type="match status" value="1"/>
</dbReference>
<dbReference type="InterPro" id="IPR050549">
    <property type="entry name" value="MFS_Trehalose_Transporter"/>
</dbReference>
<dbReference type="InterPro" id="IPR020846">
    <property type="entry name" value="MFS_dom"/>
</dbReference>
<evidence type="ECO:0000256" key="4">
    <source>
        <dbReference type="ARBA" id="ARBA00023136"/>
    </source>
</evidence>
<name>A0AAD8DQB8_MYTSE</name>
<keyword evidence="8" id="KW-1185">Reference proteome</keyword>
<feature type="transmembrane region" description="Helical" evidence="5">
    <location>
        <begin position="248"/>
        <end position="272"/>
    </location>
</feature>
<organism evidence="7 8">
    <name type="scientific">Mythimna separata</name>
    <name type="common">Oriental armyworm</name>
    <name type="synonym">Pseudaletia separata</name>
    <dbReference type="NCBI Taxonomy" id="271217"/>
    <lineage>
        <taxon>Eukaryota</taxon>
        <taxon>Metazoa</taxon>
        <taxon>Ecdysozoa</taxon>
        <taxon>Arthropoda</taxon>
        <taxon>Hexapoda</taxon>
        <taxon>Insecta</taxon>
        <taxon>Pterygota</taxon>
        <taxon>Neoptera</taxon>
        <taxon>Endopterygota</taxon>
        <taxon>Lepidoptera</taxon>
        <taxon>Glossata</taxon>
        <taxon>Ditrysia</taxon>
        <taxon>Noctuoidea</taxon>
        <taxon>Noctuidae</taxon>
        <taxon>Noctuinae</taxon>
        <taxon>Hadenini</taxon>
        <taxon>Mythimna</taxon>
    </lineage>
</organism>
<accession>A0AAD8DQB8</accession>
<comment type="subcellular location">
    <subcellularLocation>
        <location evidence="1">Membrane</location>
        <topology evidence="1">Multi-pass membrane protein</topology>
    </subcellularLocation>
</comment>
<dbReference type="Gene3D" id="1.20.1250.20">
    <property type="entry name" value="MFS general substrate transporter like domains"/>
    <property type="match status" value="2"/>
</dbReference>